<dbReference type="PANTHER" id="PTHR10291">
    <property type="entry name" value="DEHYDRODOLICHYL DIPHOSPHATE SYNTHASE FAMILY MEMBER"/>
    <property type="match status" value="1"/>
</dbReference>
<gene>
    <name evidence="3" type="ORF">JK634_17500</name>
</gene>
<sequence length="222" mass="25578">MNINKLKRIPSHIGIIPDGNRRWALNNNKDKHEGYEFGIDPGFKLYEACLALGIRELTFYGFTIDNTKRPAVQTKAFQKACVDAVMKLSNKDANLLVVGNSDSPLFPKELLPYANRRVHFGEGLININFLVNYGWNWDLSYNKKNSSNKKTSNLFSSLASSDISRIDLIIRWGGRRRLSGFLPLQSVYSDFYIIDDYWPDFREEHLFEALNWYQDQDITLGG</sequence>
<evidence type="ECO:0000313" key="3">
    <source>
        <dbReference type="EMBL" id="MBL4933589.1"/>
    </source>
</evidence>
<keyword evidence="1" id="KW-0808">Transferase</keyword>
<keyword evidence="4" id="KW-1185">Reference proteome</keyword>
<evidence type="ECO:0000313" key="4">
    <source>
        <dbReference type="Proteomes" id="UP000623681"/>
    </source>
</evidence>
<organism evidence="3 4">
    <name type="scientific">Clostridium paridis</name>
    <dbReference type="NCBI Taxonomy" id="2803863"/>
    <lineage>
        <taxon>Bacteria</taxon>
        <taxon>Bacillati</taxon>
        <taxon>Bacillota</taxon>
        <taxon>Clostridia</taxon>
        <taxon>Eubacteriales</taxon>
        <taxon>Clostridiaceae</taxon>
        <taxon>Clostridium</taxon>
    </lineage>
</organism>
<dbReference type="Gene3D" id="3.40.1180.10">
    <property type="entry name" value="Decaprenyl diphosphate synthase-like"/>
    <property type="match status" value="1"/>
</dbReference>
<evidence type="ECO:0000256" key="1">
    <source>
        <dbReference type="ARBA" id="ARBA00022679"/>
    </source>
</evidence>
<dbReference type="GO" id="GO:0016094">
    <property type="term" value="P:polyprenol biosynthetic process"/>
    <property type="evidence" value="ECO:0007669"/>
    <property type="project" value="TreeGrafter"/>
</dbReference>
<dbReference type="Proteomes" id="UP000623681">
    <property type="component" value="Unassembled WGS sequence"/>
</dbReference>
<comment type="caution">
    <text evidence="3">The sequence shown here is derived from an EMBL/GenBank/DDBJ whole genome shotgun (WGS) entry which is preliminary data.</text>
</comment>
<dbReference type="EMBL" id="JAESWA010000026">
    <property type="protein sequence ID" value="MBL4933589.1"/>
    <property type="molecule type" value="Genomic_DNA"/>
</dbReference>
<dbReference type="InterPro" id="IPR001441">
    <property type="entry name" value="UPP_synth-like"/>
</dbReference>
<dbReference type="Pfam" id="PF01255">
    <property type="entry name" value="Prenyltransf"/>
    <property type="match status" value="1"/>
</dbReference>
<dbReference type="CDD" id="cd00475">
    <property type="entry name" value="Cis_IPPS"/>
    <property type="match status" value="1"/>
</dbReference>
<dbReference type="InterPro" id="IPR036424">
    <property type="entry name" value="UPP_synth-like_sf"/>
</dbReference>
<dbReference type="GO" id="GO:0045547">
    <property type="term" value="F:ditrans,polycis-polyprenyl diphosphate synthase [(2E,6E)-farnesyl diphosphate specific] activity"/>
    <property type="evidence" value="ECO:0007669"/>
    <property type="project" value="TreeGrafter"/>
</dbReference>
<evidence type="ECO:0000256" key="2">
    <source>
        <dbReference type="ARBA" id="ARBA00038453"/>
    </source>
</evidence>
<dbReference type="AlphaFoldDB" id="A0A937FHQ1"/>
<dbReference type="PANTHER" id="PTHR10291:SF43">
    <property type="entry name" value="DEHYDRODOLICHYL DIPHOSPHATE SYNTHASE COMPLEX SUBUNIT DHDDS"/>
    <property type="match status" value="1"/>
</dbReference>
<comment type="similarity">
    <text evidence="2">Belongs to the UPP synthase family. Z-FPP synthase subfamily.</text>
</comment>
<accession>A0A937FHQ1</accession>
<name>A0A937FHQ1_9CLOT</name>
<dbReference type="SUPFAM" id="SSF64005">
    <property type="entry name" value="Undecaprenyl diphosphate synthase"/>
    <property type="match status" value="1"/>
</dbReference>
<proteinExistence type="inferred from homology"/>
<protein>
    <submittedName>
        <fullName evidence="3">Undecaprenyl diphosphate synthase family protein</fullName>
    </submittedName>
</protein>
<reference evidence="3" key="1">
    <citation type="submission" date="2021-01" db="EMBL/GenBank/DDBJ databases">
        <title>Genome public.</title>
        <authorList>
            <person name="Liu C."/>
            <person name="Sun Q."/>
        </authorList>
    </citation>
    <scope>NUCLEOTIDE SEQUENCE</scope>
    <source>
        <strain evidence="3">YIM B02565</strain>
    </source>
</reference>
<dbReference type="RefSeq" id="WP_202769031.1">
    <property type="nucleotide sequence ID" value="NZ_JAESWA010000026.1"/>
</dbReference>